<sequence length="408" mass="44515">MKSIFKITLLLCSVIILKSCSKDDNPTNPANNLAEKKTAFVENYANIVLASYEDSVKKLNELKAAVDAFVETPTTTTFENAKLAWLASREPYGQTEAYRFYDGPIDGADGEPEGYINAWPLDEALIDYVANGTGGQDLSDNRQNIVGNASKYPNLTKETLKNISGYNENESNVTIGFHAIEFLLWGQDNTAPSAKMSGQRPLTDYTTDANATRRGQYLKVATELLIDDLKSVTNQWKIGATYRESFLGMPADDAISMILRGAAKLSKGELAGERMAVAVKNQSQEDEHSCFSDNTNRDIFLNAKSINNIINGTYKRIDGTSISGTSLLDVLALINTKESTDLATTTSEVMTKVTAISDAKYFDFLIIGETLDNFNKPVMAAVLSLRKQGDLLAQSGKTITGKTIAPSV</sequence>
<accession>A0A975CQM6</accession>
<dbReference type="KEGG" id="pcea:J3359_04000"/>
<dbReference type="Proteomes" id="UP000663920">
    <property type="component" value="Chromosome"/>
</dbReference>
<evidence type="ECO:0000259" key="3">
    <source>
        <dbReference type="Pfam" id="PF09375"/>
    </source>
</evidence>
<feature type="domain" description="Imelysin-like" evidence="3">
    <location>
        <begin position="49"/>
        <end position="390"/>
    </location>
</feature>
<name>A0A975CQM6_9FLAO</name>
<organism evidence="4 5">
    <name type="scientific">Polaribacter cellanae</name>
    <dbReference type="NCBI Taxonomy" id="2818493"/>
    <lineage>
        <taxon>Bacteria</taxon>
        <taxon>Pseudomonadati</taxon>
        <taxon>Bacteroidota</taxon>
        <taxon>Flavobacteriia</taxon>
        <taxon>Flavobacteriales</taxon>
        <taxon>Flavobacteriaceae</taxon>
    </lineage>
</organism>
<proteinExistence type="predicted"/>
<keyword evidence="5" id="KW-1185">Reference proteome</keyword>
<dbReference type="Gene3D" id="1.20.1420.20">
    <property type="entry name" value="M75 peptidase, HXXE motif"/>
    <property type="match status" value="1"/>
</dbReference>
<dbReference type="RefSeq" id="WP_208079461.1">
    <property type="nucleotide sequence ID" value="NZ_CP071869.1"/>
</dbReference>
<keyword evidence="2" id="KW-0732">Signal</keyword>
<dbReference type="InterPro" id="IPR018976">
    <property type="entry name" value="Imelysin-like"/>
</dbReference>
<gene>
    <name evidence="4" type="ORF">J3359_04000</name>
</gene>
<dbReference type="AlphaFoldDB" id="A0A975CQM6"/>
<evidence type="ECO:0000313" key="5">
    <source>
        <dbReference type="Proteomes" id="UP000663920"/>
    </source>
</evidence>
<dbReference type="InterPro" id="IPR038352">
    <property type="entry name" value="Imelysin_sf"/>
</dbReference>
<evidence type="ECO:0000256" key="1">
    <source>
        <dbReference type="ARBA" id="ARBA00004196"/>
    </source>
</evidence>
<dbReference type="EMBL" id="CP071869">
    <property type="protein sequence ID" value="QTE23452.1"/>
    <property type="molecule type" value="Genomic_DNA"/>
</dbReference>
<protein>
    <recommendedName>
        <fullName evidence="3">Imelysin-like domain-containing protein</fullName>
    </recommendedName>
</protein>
<dbReference type="Pfam" id="PF09375">
    <property type="entry name" value="Peptidase_M75"/>
    <property type="match status" value="1"/>
</dbReference>
<evidence type="ECO:0000313" key="4">
    <source>
        <dbReference type="EMBL" id="QTE23452.1"/>
    </source>
</evidence>
<dbReference type="GO" id="GO:0030313">
    <property type="term" value="C:cell envelope"/>
    <property type="evidence" value="ECO:0007669"/>
    <property type="project" value="UniProtKB-SubCell"/>
</dbReference>
<comment type="subcellular location">
    <subcellularLocation>
        <location evidence="1">Cell envelope</location>
    </subcellularLocation>
</comment>
<reference evidence="4 5" key="1">
    <citation type="submission" date="2021-03" db="EMBL/GenBank/DDBJ databases">
        <title>Complete genome of Polaribacter_sp.SM13.</title>
        <authorList>
            <person name="Jeong S.W."/>
            <person name="Bae J.W."/>
        </authorList>
    </citation>
    <scope>NUCLEOTIDE SEQUENCE [LARGE SCALE GENOMIC DNA]</scope>
    <source>
        <strain evidence="4 5">SM13</strain>
    </source>
</reference>
<evidence type="ECO:0000256" key="2">
    <source>
        <dbReference type="ARBA" id="ARBA00022729"/>
    </source>
</evidence>
<dbReference type="CDD" id="cd14657">
    <property type="entry name" value="Imelysin_IrpA-like"/>
    <property type="match status" value="1"/>
</dbReference>